<dbReference type="SUPFAM" id="SSF53335">
    <property type="entry name" value="S-adenosyl-L-methionine-dependent methyltransferases"/>
    <property type="match status" value="1"/>
</dbReference>
<dbReference type="PANTHER" id="PTHR13610">
    <property type="entry name" value="METHYLTRANSFERASE DOMAIN-CONTAINING PROTEIN"/>
    <property type="match status" value="1"/>
</dbReference>
<organism evidence="5 6">
    <name type="scientific">Candidatus Uhrbacteria bacterium GW2011_GWF2_46_218</name>
    <dbReference type="NCBI Taxonomy" id="1619001"/>
    <lineage>
        <taxon>Bacteria</taxon>
        <taxon>Candidatus Uhriibacteriota</taxon>
    </lineage>
</organism>
<comment type="caution">
    <text evidence="5">The sequence shown here is derived from an EMBL/GenBank/DDBJ whole genome shotgun (WGS) entry which is preliminary data.</text>
</comment>
<dbReference type="AlphaFoldDB" id="A0A0G1PN72"/>
<accession>A0A0G1PN72</accession>
<keyword evidence="4" id="KW-1133">Transmembrane helix</keyword>
<gene>
    <name evidence="5" type="ORF">UX45_C0003G0008</name>
</gene>
<reference evidence="5 6" key="1">
    <citation type="journal article" date="2015" name="Nature">
        <title>rRNA introns, odd ribosomes, and small enigmatic genomes across a large radiation of phyla.</title>
        <authorList>
            <person name="Brown C.T."/>
            <person name="Hug L.A."/>
            <person name="Thomas B.C."/>
            <person name="Sharon I."/>
            <person name="Castelle C.J."/>
            <person name="Singh A."/>
            <person name="Wilkins M.J."/>
            <person name="Williams K.H."/>
            <person name="Banfield J.F."/>
        </authorList>
    </citation>
    <scope>NUCLEOTIDE SEQUENCE [LARGE SCALE GENOMIC DNA]</scope>
</reference>
<keyword evidence="4" id="KW-0472">Membrane</keyword>
<name>A0A0G1PN72_9BACT</name>
<dbReference type="Gene3D" id="3.40.50.150">
    <property type="entry name" value="Vaccinia Virus protein VP39"/>
    <property type="match status" value="1"/>
</dbReference>
<evidence type="ECO:0000256" key="2">
    <source>
        <dbReference type="ARBA" id="ARBA00022679"/>
    </source>
</evidence>
<proteinExistence type="predicted"/>
<evidence type="ECO:0008006" key="7">
    <source>
        <dbReference type="Google" id="ProtNLM"/>
    </source>
</evidence>
<dbReference type="InterPro" id="IPR029063">
    <property type="entry name" value="SAM-dependent_MTases_sf"/>
</dbReference>
<sequence length="184" mass="21269">MEIISFLAIFLLFFVLLLSLFASWWFISMLIPIFLKGGPFVPTNWQRVEQMIRIAHITPQDHVIDLGSGDGRILLAALQAGAKKAEGYEIHRGLVSLSRWMAKKKKLENRLTIYCRSFWKADLKNCDVIFLYQLPLSMKLLKEKILKEAKPSARIVSNGFCLPDWIPQQKEGDIYLYQVPQKEN</sequence>
<evidence type="ECO:0000256" key="3">
    <source>
        <dbReference type="ARBA" id="ARBA00022691"/>
    </source>
</evidence>
<dbReference type="GO" id="GO:0032259">
    <property type="term" value="P:methylation"/>
    <property type="evidence" value="ECO:0007669"/>
    <property type="project" value="UniProtKB-KW"/>
</dbReference>
<dbReference type="EMBL" id="LCMG01000003">
    <property type="protein sequence ID" value="KKU34117.1"/>
    <property type="molecule type" value="Genomic_DNA"/>
</dbReference>
<keyword evidence="3" id="KW-0949">S-adenosyl-L-methionine</keyword>
<dbReference type="InterPro" id="IPR026170">
    <property type="entry name" value="FAM173A/B"/>
</dbReference>
<dbReference type="CDD" id="cd02440">
    <property type="entry name" value="AdoMet_MTases"/>
    <property type="match status" value="1"/>
</dbReference>
<dbReference type="GO" id="GO:0016279">
    <property type="term" value="F:protein-lysine N-methyltransferase activity"/>
    <property type="evidence" value="ECO:0007669"/>
    <property type="project" value="InterPro"/>
</dbReference>
<dbReference type="Pfam" id="PF06325">
    <property type="entry name" value="PrmA"/>
    <property type="match status" value="1"/>
</dbReference>
<evidence type="ECO:0000256" key="1">
    <source>
        <dbReference type="ARBA" id="ARBA00022603"/>
    </source>
</evidence>
<feature type="transmembrane region" description="Helical" evidence="4">
    <location>
        <begin position="6"/>
        <end position="27"/>
    </location>
</feature>
<dbReference type="Proteomes" id="UP000034705">
    <property type="component" value="Unassembled WGS sequence"/>
</dbReference>
<keyword evidence="1" id="KW-0489">Methyltransferase</keyword>
<evidence type="ECO:0000256" key="4">
    <source>
        <dbReference type="SAM" id="Phobius"/>
    </source>
</evidence>
<protein>
    <recommendedName>
        <fullName evidence="7">Methyltransferase domain-containing protein</fullName>
    </recommendedName>
</protein>
<keyword evidence="2" id="KW-0808">Transferase</keyword>
<evidence type="ECO:0000313" key="6">
    <source>
        <dbReference type="Proteomes" id="UP000034705"/>
    </source>
</evidence>
<evidence type="ECO:0000313" key="5">
    <source>
        <dbReference type="EMBL" id="KKU34117.1"/>
    </source>
</evidence>
<keyword evidence="4" id="KW-0812">Transmembrane</keyword>
<dbReference type="PANTHER" id="PTHR13610:SF9">
    <property type="entry name" value="FI06469P"/>
    <property type="match status" value="1"/>
</dbReference>